<dbReference type="Gene3D" id="2.60.40.1180">
    <property type="entry name" value="Golgi alpha-mannosidase II"/>
    <property type="match status" value="1"/>
</dbReference>
<keyword evidence="7" id="KW-1185">Reference proteome</keyword>
<dbReference type="RefSeq" id="WP_377607275.1">
    <property type="nucleotide sequence ID" value="NZ_JBHUME010000019.1"/>
</dbReference>
<dbReference type="GO" id="GO:0016787">
    <property type="term" value="F:hydrolase activity"/>
    <property type="evidence" value="ECO:0007669"/>
    <property type="project" value="UniProtKB-KW"/>
</dbReference>
<comment type="similarity">
    <text evidence="1">Belongs to the glycosyl hydrolase 66 family.</text>
</comment>
<feature type="domain" description="CBM-cenC" evidence="5">
    <location>
        <begin position="629"/>
        <end position="758"/>
    </location>
</feature>
<accession>A0ABW5PJL2</accession>
<dbReference type="InterPro" id="IPR025092">
    <property type="entry name" value="Glyco_hydro_66"/>
</dbReference>
<feature type="chain" id="PRO_5046873661" evidence="4">
    <location>
        <begin position="32"/>
        <end position="773"/>
    </location>
</feature>
<organism evidence="6 7">
    <name type="scientific">Paenibacillus gansuensis</name>
    <dbReference type="NCBI Taxonomy" id="306542"/>
    <lineage>
        <taxon>Bacteria</taxon>
        <taxon>Bacillati</taxon>
        <taxon>Bacillota</taxon>
        <taxon>Bacilli</taxon>
        <taxon>Bacillales</taxon>
        <taxon>Paenibacillaceae</taxon>
        <taxon>Paenibacillus</taxon>
    </lineage>
</organism>
<dbReference type="CDD" id="cd14745">
    <property type="entry name" value="GH66"/>
    <property type="match status" value="1"/>
</dbReference>
<evidence type="ECO:0000256" key="3">
    <source>
        <dbReference type="ARBA" id="ARBA00022801"/>
    </source>
</evidence>
<evidence type="ECO:0000313" key="6">
    <source>
        <dbReference type="EMBL" id="MFD2615416.1"/>
    </source>
</evidence>
<dbReference type="InterPro" id="IPR008979">
    <property type="entry name" value="Galactose-bd-like_sf"/>
</dbReference>
<name>A0ABW5PJL2_9BACL</name>
<dbReference type="SUPFAM" id="SSF49785">
    <property type="entry name" value="Galactose-binding domain-like"/>
    <property type="match status" value="1"/>
</dbReference>
<sequence>MFYNASPRRIRVWTVWCLAVLLLLASYGPGAAVRQAQAASTGTMITDVNTDKAMYSPGQQASIYVDLKNNTGSSITNGSVTVIFKHLNQEATPSATQNYSLNNGTSTSLTFTWTTPNTNFKGYLIEVYAKNASGTIIDNMNTAIDVSSTWTKFPRYGFLSSFGNMSAATTANWTWQLKNYHINALQYYDWMWKHHVPLAGTTANPAASWNDVANRTTYRQTIQNFISSAKGYNMANMNYNLLYGALSGYGEDGSGVSSSWGLFRNTNGTNQYNVGLPSGWAASNIWFFNPANVSWQNYLIGKMQDVFTAYNFDGWHVDQIGDPGTVYTSTGGTVNLKTGFASLLNKAKTDLGKTVVFNNVGTYGLTETAGSNVDALYVETWEGSGQTTYQDLKNVIDNGSSASNGSKQTVIAAYMNYAYQNNFTDQNPGYFNPHGVLRTNAAIFASGGSHIELGDDTKMLDHEYFPNHHLILSDTLKRQLRNYYDFLVAYENLLRDGQTNSSNAIQLSGVTSSTNGSANTVWTFAKSGGGYDVLHMINLLGQSSNAYRDTDANYPAPQIKTNVPVKYYLGSGTAQSVSFASPDYENGKSFDLSFTTGSNSGGSYIQFTVPRLEYWDMVYVKKGTGTGGGNLLTNAGFETGNLNGWTEWHPSGQAAKYGIDGSDVHSGSYKLYFYDGAAYQQSVHQLKTGLANGSYTVKAWVKATAFGGAPSVCRMETSSYGGTAVYDNMTVDGTWRQYTRTVNVTNGQLDVGFYVNSPGATSMQIDDVELIRN</sequence>
<dbReference type="EMBL" id="JBHUME010000019">
    <property type="protein sequence ID" value="MFD2615416.1"/>
    <property type="molecule type" value="Genomic_DNA"/>
</dbReference>
<evidence type="ECO:0000313" key="7">
    <source>
        <dbReference type="Proteomes" id="UP001597541"/>
    </source>
</evidence>
<evidence type="ECO:0000259" key="5">
    <source>
        <dbReference type="Pfam" id="PF02018"/>
    </source>
</evidence>
<protein>
    <submittedName>
        <fullName evidence="6">Glycoside hydrolase family 66 protein</fullName>
    </submittedName>
</protein>
<dbReference type="InterPro" id="IPR003305">
    <property type="entry name" value="CenC_carb-bd"/>
</dbReference>
<feature type="signal peptide" evidence="4">
    <location>
        <begin position="1"/>
        <end position="31"/>
    </location>
</feature>
<reference evidence="7" key="1">
    <citation type="journal article" date="2019" name="Int. J. Syst. Evol. Microbiol.">
        <title>The Global Catalogue of Microorganisms (GCM) 10K type strain sequencing project: providing services to taxonomists for standard genome sequencing and annotation.</title>
        <authorList>
            <consortium name="The Broad Institute Genomics Platform"/>
            <consortium name="The Broad Institute Genome Sequencing Center for Infectious Disease"/>
            <person name="Wu L."/>
            <person name="Ma J."/>
        </authorList>
    </citation>
    <scope>NUCLEOTIDE SEQUENCE [LARGE SCALE GENOMIC DNA]</scope>
    <source>
        <strain evidence="7">KCTC 3950</strain>
    </source>
</reference>
<dbReference type="Gene3D" id="2.60.40.10">
    <property type="entry name" value="Immunoglobulins"/>
    <property type="match status" value="1"/>
</dbReference>
<gene>
    <name evidence="6" type="ORF">ACFSUF_23715</name>
</gene>
<dbReference type="Proteomes" id="UP001597541">
    <property type="component" value="Unassembled WGS sequence"/>
</dbReference>
<evidence type="ECO:0000256" key="1">
    <source>
        <dbReference type="ARBA" id="ARBA00010837"/>
    </source>
</evidence>
<dbReference type="InterPro" id="IPR036116">
    <property type="entry name" value="FN3_sf"/>
</dbReference>
<dbReference type="Pfam" id="PF13199">
    <property type="entry name" value="Glyco_hydro_66"/>
    <property type="match status" value="1"/>
</dbReference>
<dbReference type="InterPro" id="IPR013783">
    <property type="entry name" value="Ig-like_fold"/>
</dbReference>
<dbReference type="Gene3D" id="3.20.20.80">
    <property type="entry name" value="Glycosidases"/>
    <property type="match status" value="1"/>
</dbReference>
<dbReference type="SUPFAM" id="SSF49265">
    <property type="entry name" value="Fibronectin type III"/>
    <property type="match status" value="1"/>
</dbReference>
<dbReference type="InterPro" id="IPR013780">
    <property type="entry name" value="Glyco_hydro_b"/>
</dbReference>
<dbReference type="Pfam" id="PF02018">
    <property type="entry name" value="CBM_4_9"/>
    <property type="match status" value="1"/>
</dbReference>
<evidence type="ECO:0000256" key="2">
    <source>
        <dbReference type="ARBA" id="ARBA00022729"/>
    </source>
</evidence>
<comment type="caution">
    <text evidence="6">The sequence shown here is derived from an EMBL/GenBank/DDBJ whole genome shotgun (WGS) entry which is preliminary data.</text>
</comment>
<dbReference type="Gene3D" id="2.60.120.260">
    <property type="entry name" value="Galactose-binding domain-like"/>
    <property type="match status" value="1"/>
</dbReference>
<keyword evidence="2 4" id="KW-0732">Signal</keyword>
<keyword evidence="3 6" id="KW-0378">Hydrolase</keyword>
<proteinExistence type="inferred from homology"/>
<evidence type="ECO:0000256" key="4">
    <source>
        <dbReference type="SAM" id="SignalP"/>
    </source>
</evidence>